<dbReference type="AlphaFoldDB" id="A0A642VBX8"/>
<accession>A0A642VBX8</accession>
<protein>
    <submittedName>
        <fullName evidence="2">Uncharacterized protein</fullName>
    </submittedName>
</protein>
<feature type="compositionally biased region" description="Basic and acidic residues" evidence="1">
    <location>
        <begin position="147"/>
        <end position="165"/>
    </location>
</feature>
<sequence length="198" mass="22569">MTIEPIDLVHESSLKHKNNVERTIRSLQNAQAEREKDSKAAAAVVKQIDEELGIKSKPSDSEPKRESVGYIVTRKMSPSRSKLDEPKPLGMDVPIPTEWTRINETEQKEVSVEAPQQLSTEKKEEDDGSKESSFLDSKIKSTKRHHVGDPHERFSSEEKTYRKPIEINNSNEDSIIKKEESPGPKPKSALFKKRKIRK</sequence>
<proteinExistence type="predicted"/>
<feature type="region of interest" description="Disordered" evidence="1">
    <location>
        <begin position="52"/>
        <end position="198"/>
    </location>
</feature>
<comment type="caution">
    <text evidence="2">The sequence shown here is derived from an EMBL/GenBank/DDBJ whole genome shotgun (WGS) entry which is preliminary data.</text>
</comment>
<evidence type="ECO:0000313" key="3">
    <source>
        <dbReference type="Proteomes" id="UP000761534"/>
    </source>
</evidence>
<dbReference type="VEuPathDB" id="FungiDB:TRICI_002649"/>
<gene>
    <name evidence="2" type="ORF">TRICI_002649</name>
</gene>
<organism evidence="2 3">
    <name type="scientific">Trichomonascus ciferrii</name>
    <dbReference type="NCBI Taxonomy" id="44093"/>
    <lineage>
        <taxon>Eukaryota</taxon>
        <taxon>Fungi</taxon>
        <taxon>Dikarya</taxon>
        <taxon>Ascomycota</taxon>
        <taxon>Saccharomycotina</taxon>
        <taxon>Dipodascomycetes</taxon>
        <taxon>Dipodascales</taxon>
        <taxon>Trichomonascaceae</taxon>
        <taxon>Trichomonascus</taxon>
        <taxon>Trichomonascus ciferrii complex</taxon>
    </lineage>
</organism>
<reference evidence="2" key="1">
    <citation type="journal article" date="2019" name="G3 (Bethesda)">
        <title>Genome Assemblies of Two Rare Opportunistic Yeast Pathogens: Diutina rugosa (syn. Candida rugosa) and Trichomonascus ciferrii (syn. Candida ciferrii).</title>
        <authorList>
            <person name="Mixao V."/>
            <person name="Saus E."/>
            <person name="Hansen A.P."/>
            <person name="Lass-Florl C."/>
            <person name="Gabaldon T."/>
        </authorList>
    </citation>
    <scope>NUCLEOTIDE SEQUENCE</scope>
    <source>
        <strain evidence="2">CBS 4856</strain>
    </source>
</reference>
<evidence type="ECO:0000256" key="1">
    <source>
        <dbReference type="SAM" id="MobiDB-lite"/>
    </source>
</evidence>
<keyword evidence="3" id="KW-1185">Reference proteome</keyword>
<dbReference type="Proteomes" id="UP000761534">
    <property type="component" value="Unassembled WGS sequence"/>
</dbReference>
<evidence type="ECO:0000313" key="2">
    <source>
        <dbReference type="EMBL" id="KAA8915292.1"/>
    </source>
</evidence>
<feature type="compositionally biased region" description="Basic and acidic residues" evidence="1">
    <location>
        <begin position="101"/>
        <end position="111"/>
    </location>
</feature>
<name>A0A642VBX8_9ASCO</name>
<feature type="compositionally biased region" description="Basic and acidic residues" evidence="1">
    <location>
        <begin position="52"/>
        <end position="67"/>
    </location>
</feature>
<dbReference type="EMBL" id="SWFS01000179">
    <property type="protein sequence ID" value="KAA8915292.1"/>
    <property type="molecule type" value="Genomic_DNA"/>
</dbReference>